<feature type="compositionally biased region" description="Low complexity" evidence="3">
    <location>
        <begin position="191"/>
        <end position="203"/>
    </location>
</feature>
<proteinExistence type="predicted"/>
<dbReference type="VEuPathDB" id="FungiDB:H257_16160"/>
<dbReference type="PROSITE" id="PS50172">
    <property type="entry name" value="BRCT"/>
    <property type="match status" value="1"/>
</dbReference>
<dbReference type="GO" id="GO:0031848">
    <property type="term" value="P:protection from non-homologous end joining at telomere"/>
    <property type="evidence" value="ECO:0007669"/>
    <property type="project" value="TreeGrafter"/>
</dbReference>
<dbReference type="SUPFAM" id="SSF52113">
    <property type="entry name" value="BRCT domain"/>
    <property type="match status" value="1"/>
</dbReference>
<accession>W4FLK4</accession>
<feature type="compositionally biased region" description="Pro residues" evidence="3">
    <location>
        <begin position="204"/>
        <end position="218"/>
    </location>
</feature>
<dbReference type="InterPro" id="IPR001357">
    <property type="entry name" value="BRCT_dom"/>
</dbReference>
<dbReference type="PANTHER" id="PTHR16466:SF6">
    <property type="entry name" value="TELOMERIC REPEAT-BINDING FACTOR 2-INTERACTING PROTEIN 1"/>
    <property type="match status" value="1"/>
</dbReference>
<feature type="region of interest" description="Disordered" evidence="3">
    <location>
        <begin position="191"/>
        <end position="309"/>
    </location>
</feature>
<evidence type="ECO:0000256" key="3">
    <source>
        <dbReference type="SAM" id="MobiDB-lite"/>
    </source>
</evidence>
<dbReference type="InterPro" id="IPR039595">
    <property type="entry name" value="TE2IP/Rap1"/>
</dbReference>
<organism evidence="5">
    <name type="scientific">Aphanomyces astaci</name>
    <name type="common">Crayfish plague agent</name>
    <dbReference type="NCBI Taxonomy" id="112090"/>
    <lineage>
        <taxon>Eukaryota</taxon>
        <taxon>Sar</taxon>
        <taxon>Stramenopiles</taxon>
        <taxon>Oomycota</taxon>
        <taxon>Saprolegniomycetes</taxon>
        <taxon>Saprolegniales</taxon>
        <taxon>Verrucalvaceae</taxon>
        <taxon>Aphanomyces</taxon>
    </lineage>
</organism>
<dbReference type="PANTHER" id="PTHR16466">
    <property type="entry name" value="TELOMERE REPEAT-BINDING FACTOR 2-INTERACTING PROTEIN 1"/>
    <property type="match status" value="1"/>
</dbReference>
<dbReference type="GO" id="GO:0070187">
    <property type="term" value="C:shelterin complex"/>
    <property type="evidence" value="ECO:0007669"/>
    <property type="project" value="TreeGrafter"/>
</dbReference>
<feature type="compositionally biased region" description="Low complexity" evidence="3">
    <location>
        <begin position="240"/>
        <end position="250"/>
    </location>
</feature>
<dbReference type="AlphaFoldDB" id="W4FLK4"/>
<name>W4FLK4_APHAT</name>
<sequence>MAEVAEGAAAAGLFAGMEFAISVRNEEGKHARDLIEANGGTVVRTLSHLPHQTVLMERVRLLKRAPNYLAIDYIAECIAAGQLLDRERFMLTADWTDTPPHQRRLTPHGGGRRQYTNIERGAMLAFARNRKRDINQKLPRAFWELAARNQVTSHSAESMHEHYRKQLIHKTAAEKDALVQIYYTNLLASHRPSPPRAAAQPPSANLPPSPSSPPPRPSPSLDTLLPNLFTTASSIPQPPDVIDVSSSPSQSPRPMPLEAPPLNVVAESPDTASHTPRARSFTPEQSSTGATRRTSPPCTSSSSTTLQNVTPIDQLASSATPGVNTAFTPVARGIASDEQVDRMTELLATTTGMPRHVVTHALYSCSGNPRVAFKYLRGQMPLDCWTEDEDEWILSQFGVLPKSWSPDLVKTTIRQVIHTHGGTARPHTVQMVWQRLQFLTHE</sequence>
<evidence type="ECO:0000256" key="1">
    <source>
        <dbReference type="ARBA" id="ARBA00004123"/>
    </source>
</evidence>
<reference evidence="5" key="1">
    <citation type="submission" date="2013-12" db="EMBL/GenBank/DDBJ databases">
        <title>The Genome Sequence of Aphanomyces astaci APO3.</title>
        <authorList>
            <consortium name="The Broad Institute Genomics Platform"/>
            <person name="Russ C."/>
            <person name="Tyler B."/>
            <person name="van West P."/>
            <person name="Dieguez-Uribeondo J."/>
            <person name="Young S.K."/>
            <person name="Zeng Q."/>
            <person name="Gargeya S."/>
            <person name="Fitzgerald M."/>
            <person name="Abouelleil A."/>
            <person name="Alvarado L."/>
            <person name="Chapman S.B."/>
            <person name="Gainer-Dewar J."/>
            <person name="Goldberg J."/>
            <person name="Griggs A."/>
            <person name="Gujja S."/>
            <person name="Hansen M."/>
            <person name="Howarth C."/>
            <person name="Imamovic A."/>
            <person name="Ireland A."/>
            <person name="Larimer J."/>
            <person name="McCowan C."/>
            <person name="Murphy C."/>
            <person name="Pearson M."/>
            <person name="Poon T.W."/>
            <person name="Priest M."/>
            <person name="Roberts A."/>
            <person name="Saif S."/>
            <person name="Shea T."/>
            <person name="Sykes S."/>
            <person name="Wortman J."/>
            <person name="Nusbaum C."/>
            <person name="Birren B."/>
        </authorList>
    </citation>
    <scope>NUCLEOTIDE SEQUENCE [LARGE SCALE GENOMIC DNA]</scope>
    <source>
        <strain evidence="5">APO3</strain>
    </source>
</reference>
<keyword evidence="2" id="KW-0539">Nucleus</keyword>
<dbReference type="InterPro" id="IPR036420">
    <property type="entry name" value="BRCT_dom_sf"/>
</dbReference>
<feature type="domain" description="BRCT" evidence="4">
    <location>
        <begin position="9"/>
        <end position="91"/>
    </location>
</feature>
<feature type="compositionally biased region" description="Low complexity" evidence="3">
    <location>
        <begin position="291"/>
        <end position="305"/>
    </location>
</feature>
<evidence type="ECO:0000313" key="5">
    <source>
        <dbReference type="EMBL" id="ETV67694.1"/>
    </source>
</evidence>
<dbReference type="GO" id="GO:0010833">
    <property type="term" value="P:telomere maintenance via telomere lengthening"/>
    <property type="evidence" value="ECO:0007669"/>
    <property type="project" value="TreeGrafter"/>
</dbReference>
<evidence type="ECO:0000259" key="4">
    <source>
        <dbReference type="PROSITE" id="PS50172"/>
    </source>
</evidence>
<gene>
    <name evidence="5" type="ORF">H257_16160</name>
</gene>
<dbReference type="RefSeq" id="XP_009842815.1">
    <property type="nucleotide sequence ID" value="XM_009844513.1"/>
</dbReference>
<dbReference type="EMBL" id="KI913194">
    <property type="protein sequence ID" value="ETV67694.1"/>
    <property type="molecule type" value="Genomic_DNA"/>
</dbReference>
<dbReference type="GO" id="GO:0042162">
    <property type="term" value="F:telomeric DNA binding"/>
    <property type="evidence" value="ECO:0007669"/>
    <property type="project" value="TreeGrafter"/>
</dbReference>
<protein>
    <recommendedName>
        <fullName evidence="4">BRCT domain-containing protein</fullName>
    </recommendedName>
</protein>
<comment type="subcellular location">
    <subcellularLocation>
        <location evidence="1">Nucleus</location>
    </subcellularLocation>
</comment>
<evidence type="ECO:0000256" key="2">
    <source>
        <dbReference type="ARBA" id="ARBA00023242"/>
    </source>
</evidence>
<dbReference type="GeneID" id="20818156"/>
<dbReference type="Gene3D" id="1.10.10.60">
    <property type="entry name" value="Homeodomain-like"/>
    <property type="match status" value="1"/>
</dbReference>
<dbReference type="OrthoDB" id="435460at2759"/>